<dbReference type="Proteomes" id="UP000589521">
    <property type="component" value="Unassembled WGS sequence"/>
</dbReference>
<evidence type="ECO:0000313" key="3">
    <source>
        <dbReference type="Proteomes" id="UP000589521"/>
    </source>
</evidence>
<dbReference type="AlphaFoldDB" id="A0A7Z0M8G4"/>
<comment type="caution">
    <text evidence="2">The sequence shown here is derived from an EMBL/GenBank/DDBJ whole genome shotgun (WGS) entry which is preliminary data.</text>
</comment>
<dbReference type="Pfam" id="PF19804">
    <property type="entry name" value="DUF6287"/>
    <property type="match status" value="1"/>
</dbReference>
<accession>A0A7Z0M8G4</accession>
<dbReference type="InterPro" id="IPR046254">
    <property type="entry name" value="DUF6287"/>
</dbReference>
<evidence type="ECO:0000259" key="1">
    <source>
        <dbReference type="Pfam" id="PF19804"/>
    </source>
</evidence>
<proteinExistence type="predicted"/>
<gene>
    <name evidence="2" type="ORF">HZY94_08980</name>
</gene>
<dbReference type="EMBL" id="JACBXX010000196">
    <property type="protein sequence ID" value="NYS97302.1"/>
    <property type="molecule type" value="Genomic_DNA"/>
</dbReference>
<evidence type="ECO:0000313" key="2">
    <source>
        <dbReference type="EMBL" id="NYS97302.1"/>
    </source>
</evidence>
<feature type="domain" description="DUF6287" evidence="1">
    <location>
        <begin position="173"/>
        <end position="205"/>
    </location>
</feature>
<name>A0A7Z0M8G4_9STRE</name>
<organism evidence="2 3">
    <name type="scientific">Streptococcus danieliae</name>
    <dbReference type="NCBI Taxonomy" id="747656"/>
    <lineage>
        <taxon>Bacteria</taxon>
        <taxon>Bacillati</taxon>
        <taxon>Bacillota</taxon>
        <taxon>Bacilli</taxon>
        <taxon>Lactobacillales</taxon>
        <taxon>Streptococcaceae</taxon>
        <taxon>Streptococcus</taxon>
    </lineage>
</organism>
<protein>
    <recommendedName>
        <fullName evidence="1">DUF6287 domain-containing protein</fullName>
    </recommendedName>
</protein>
<sequence length="292" mass="32493">MKKYVQKLAVGAGLTLALLAVPQSLLDQPLGRTSSIVLAAEDQDELESDLNAFVQSYLVAVDESTLQKSDKIQRFFDSSSNDNYQKALQEVMDPAYRGFFTTGTPVQELQVKGDTIQFNTYFSREVTTASTADKHYVYGKRSWKLAETDDSFEILSYSTELLDAPTAEPQAKAINLDEILKGDYSSVAGEWTNESNSHLVISPDGMVDRTGHLVNQEEFDGTKFVKVGEVVLAKLANRSHVGKSMNIIFVPKGEEFLPHIAGLDPVDDRDRIVMIENLDDYNPGVLMMFYRG</sequence>
<reference evidence="2 3" key="1">
    <citation type="submission" date="2020-07" db="EMBL/GenBank/DDBJ databases">
        <title>MOT database genomes.</title>
        <authorList>
            <person name="Joseph S."/>
            <person name="Aduse-Opoku J."/>
            <person name="Hashim A."/>
            <person name="Wade W."/>
            <person name="Curtis M."/>
        </authorList>
    </citation>
    <scope>NUCLEOTIDE SEQUENCE [LARGE SCALE GENOMIC DNA]</scope>
    <source>
        <strain evidence="2 3">STR</strain>
    </source>
</reference>
<dbReference type="RefSeq" id="WP_179925867.1">
    <property type="nucleotide sequence ID" value="NZ_JACBXX010000196.1"/>
</dbReference>